<dbReference type="PANTHER" id="PTHR43540:SF1">
    <property type="entry name" value="ISOCHORISMATASE HYDROLASE"/>
    <property type="match status" value="1"/>
</dbReference>
<dbReference type="EMBL" id="PDLM01000015">
    <property type="protein sequence ID" value="RDW60582.1"/>
    <property type="molecule type" value="Genomic_DNA"/>
</dbReference>
<dbReference type="InterPro" id="IPR050272">
    <property type="entry name" value="Isochorismatase-like_hydrls"/>
</dbReference>
<evidence type="ECO:0000259" key="3">
    <source>
        <dbReference type="Pfam" id="PF00857"/>
    </source>
</evidence>
<protein>
    <submittedName>
        <fullName evidence="4">Putative N-carbamoylsarcosine amidase</fullName>
    </submittedName>
</protein>
<reference evidence="4 5" key="1">
    <citation type="journal article" date="2018" name="IMA Fungus">
        <title>IMA Genome-F 9: Draft genome sequence of Annulohypoxylon stygium, Aspergillus mulundensis, Berkeleyomyces basicola (syn. Thielaviopsis basicola), Ceratocystis smalleyi, two Cercospora beticola strains, Coleophoma cylindrospora, Fusarium fracticaudum, Phialophora cf. hyalina, and Morchella septimelata.</title>
        <authorList>
            <person name="Wingfield B.D."/>
            <person name="Bills G.F."/>
            <person name="Dong Y."/>
            <person name="Huang W."/>
            <person name="Nel W.J."/>
            <person name="Swalarsk-Parry B.S."/>
            <person name="Vaghefi N."/>
            <person name="Wilken P.M."/>
            <person name="An Z."/>
            <person name="de Beer Z.W."/>
            <person name="De Vos L."/>
            <person name="Chen L."/>
            <person name="Duong T.A."/>
            <person name="Gao Y."/>
            <person name="Hammerbacher A."/>
            <person name="Kikkert J.R."/>
            <person name="Li Y."/>
            <person name="Li H."/>
            <person name="Li K."/>
            <person name="Li Q."/>
            <person name="Liu X."/>
            <person name="Ma X."/>
            <person name="Naidoo K."/>
            <person name="Pethybridge S.J."/>
            <person name="Sun J."/>
            <person name="Steenkamp E.T."/>
            <person name="van der Nest M.A."/>
            <person name="van Wyk S."/>
            <person name="Wingfield M.J."/>
            <person name="Xiong C."/>
            <person name="Yue Q."/>
            <person name="Zhang X."/>
        </authorList>
    </citation>
    <scope>NUCLEOTIDE SEQUENCE [LARGE SCALE GENOMIC DNA]</scope>
    <source>
        <strain evidence="4 5">BP6252</strain>
    </source>
</reference>
<keyword evidence="2" id="KW-0378">Hydrolase</keyword>
<dbReference type="AlphaFoldDB" id="A0A3D8QFH7"/>
<sequence>MSGLSAEDYPEYAQFIANKKGSRLGYGTRPALILVDVCTAYFSPGPLDIRGYEKGSRCPESMKALLAAARAGKCPVIWAQTKYIHPEMRDAGLLVAKNPALTAFREGDPRGPNQFLDGLEPGEEEPIIYKKFPSAFFGTNLLTQLHVLNVDTLIIGGVCTSGSVRATALDTMQSGLRAMVVANACSDRSRETHFSNLFDINAKYGDVVAEDEAVERLTAGW</sequence>
<dbReference type="Proteomes" id="UP000256645">
    <property type="component" value="Unassembled WGS sequence"/>
</dbReference>
<keyword evidence="5" id="KW-1185">Reference proteome</keyword>
<comment type="caution">
    <text evidence="4">The sequence shown here is derived from an EMBL/GenBank/DDBJ whole genome shotgun (WGS) entry which is preliminary data.</text>
</comment>
<accession>A0A3D8QFH7</accession>
<evidence type="ECO:0000256" key="2">
    <source>
        <dbReference type="ARBA" id="ARBA00022801"/>
    </source>
</evidence>
<dbReference type="InterPro" id="IPR000868">
    <property type="entry name" value="Isochorismatase-like_dom"/>
</dbReference>
<comment type="similarity">
    <text evidence="1">Belongs to the isochorismatase family.</text>
</comment>
<feature type="domain" description="Isochorismatase-like" evidence="3">
    <location>
        <begin position="31"/>
        <end position="208"/>
    </location>
</feature>
<proteinExistence type="inferred from homology"/>
<dbReference type="Gene3D" id="3.40.50.850">
    <property type="entry name" value="Isochorismatase-like"/>
    <property type="match status" value="1"/>
</dbReference>
<dbReference type="STRING" id="1849047.A0A3D8QFH7"/>
<name>A0A3D8QFH7_9HELO</name>
<dbReference type="PANTHER" id="PTHR43540">
    <property type="entry name" value="PEROXYUREIDOACRYLATE/UREIDOACRYLATE AMIDOHYDROLASE-RELATED"/>
    <property type="match status" value="1"/>
</dbReference>
<dbReference type="InterPro" id="IPR036380">
    <property type="entry name" value="Isochorismatase-like_sf"/>
</dbReference>
<evidence type="ECO:0000313" key="5">
    <source>
        <dbReference type="Proteomes" id="UP000256645"/>
    </source>
</evidence>
<dbReference type="OrthoDB" id="1739143at2759"/>
<dbReference type="GO" id="GO:0016787">
    <property type="term" value="F:hydrolase activity"/>
    <property type="evidence" value="ECO:0007669"/>
    <property type="project" value="UniProtKB-KW"/>
</dbReference>
<evidence type="ECO:0000256" key="1">
    <source>
        <dbReference type="ARBA" id="ARBA00006336"/>
    </source>
</evidence>
<gene>
    <name evidence="4" type="ORF">BP6252_11965</name>
</gene>
<evidence type="ECO:0000313" key="4">
    <source>
        <dbReference type="EMBL" id="RDW60582.1"/>
    </source>
</evidence>
<dbReference type="SUPFAM" id="SSF52499">
    <property type="entry name" value="Isochorismatase-like hydrolases"/>
    <property type="match status" value="1"/>
</dbReference>
<dbReference type="Pfam" id="PF00857">
    <property type="entry name" value="Isochorismatase"/>
    <property type="match status" value="1"/>
</dbReference>
<organism evidence="4 5">
    <name type="scientific">Coleophoma cylindrospora</name>
    <dbReference type="NCBI Taxonomy" id="1849047"/>
    <lineage>
        <taxon>Eukaryota</taxon>
        <taxon>Fungi</taxon>
        <taxon>Dikarya</taxon>
        <taxon>Ascomycota</taxon>
        <taxon>Pezizomycotina</taxon>
        <taxon>Leotiomycetes</taxon>
        <taxon>Helotiales</taxon>
        <taxon>Dermateaceae</taxon>
        <taxon>Coleophoma</taxon>
    </lineage>
</organism>